<organism evidence="2 4">
    <name type="scientific">Enterocloster clostridioformis</name>
    <dbReference type="NCBI Taxonomy" id="1531"/>
    <lineage>
        <taxon>Bacteria</taxon>
        <taxon>Bacillati</taxon>
        <taxon>Bacillota</taxon>
        <taxon>Clostridia</taxon>
        <taxon>Lachnospirales</taxon>
        <taxon>Lachnospiraceae</taxon>
        <taxon>Enterocloster</taxon>
    </lineage>
</organism>
<evidence type="ECO:0000259" key="1">
    <source>
        <dbReference type="PROSITE" id="PS50943"/>
    </source>
</evidence>
<proteinExistence type="predicted"/>
<dbReference type="SUPFAM" id="SSF47413">
    <property type="entry name" value="lambda repressor-like DNA-binding domains"/>
    <property type="match status" value="1"/>
</dbReference>
<sequence>MTINERIRYFRKDVLNMNQRQFAASLGMAQTGVSGTERDGATVTDRFIKSVCLAFNLNEDWLRYGTEPMYIQPDTFSLDNFIKEKGGTELEKEIVKTYFELDPEIRKAVMDHFKAKFASFATTETAASIEPSVEDMEAAYKKSVLNSAQKTASSALNITEGTERQKKSG</sequence>
<dbReference type="InterPro" id="IPR010982">
    <property type="entry name" value="Lambda_DNA-bd_dom_sf"/>
</dbReference>
<dbReference type="Proteomes" id="UP000315200">
    <property type="component" value="Unassembled WGS sequence"/>
</dbReference>
<dbReference type="RefSeq" id="WP_141267833.1">
    <property type="nucleotide sequence ID" value="NZ_BJLB01000001.1"/>
</dbReference>
<evidence type="ECO:0000313" key="4">
    <source>
        <dbReference type="Proteomes" id="UP000315200"/>
    </source>
</evidence>
<dbReference type="PROSITE" id="PS50943">
    <property type="entry name" value="HTH_CROC1"/>
    <property type="match status" value="1"/>
</dbReference>
<protein>
    <recommendedName>
        <fullName evidence="1">HTH cro/C1-type domain-containing protein</fullName>
    </recommendedName>
</protein>
<gene>
    <name evidence="2" type="ORF">Ccl03g_45710</name>
    <name evidence="3" type="ORF">Ccl03g_49160</name>
</gene>
<dbReference type="GO" id="GO:0003677">
    <property type="term" value="F:DNA binding"/>
    <property type="evidence" value="ECO:0007669"/>
    <property type="project" value="InterPro"/>
</dbReference>
<dbReference type="Gene3D" id="1.10.260.40">
    <property type="entry name" value="lambda repressor-like DNA-binding domains"/>
    <property type="match status" value="1"/>
</dbReference>
<dbReference type="EMBL" id="BJLB01000001">
    <property type="protein sequence ID" value="GEA38858.1"/>
    <property type="molecule type" value="Genomic_DNA"/>
</dbReference>
<reference evidence="2 4" key="1">
    <citation type="submission" date="2019-06" db="EMBL/GenBank/DDBJ databases">
        <title>Draft genome sequence of [Clostridium] clostridioforme NBRC 113352.</title>
        <authorList>
            <person name="Miura T."/>
            <person name="Furukawa M."/>
            <person name="Shimamura M."/>
            <person name="Ohyama Y."/>
            <person name="Yamazoe A."/>
            <person name="Kawasaki H."/>
        </authorList>
    </citation>
    <scope>NUCLEOTIDE SEQUENCE [LARGE SCALE GENOMIC DNA]</scope>
    <source>
        <strain evidence="2 4">NBRC 113352</strain>
    </source>
</reference>
<dbReference type="EMBL" id="BJLB01000001">
    <property type="protein sequence ID" value="GEA39203.1"/>
    <property type="molecule type" value="Genomic_DNA"/>
</dbReference>
<dbReference type="CDD" id="cd00093">
    <property type="entry name" value="HTH_XRE"/>
    <property type="match status" value="1"/>
</dbReference>
<evidence type="ECO:0000313" key="2">
    <source>
        <dbReference type="EMBL" id="GEA38858.1"/>
    </source>
</evidence>
<dbReference type="SMART" id="SM00530">
    <property type="entry name" value="HTH_XRE"/>
    <property type="match status" value="1"/>
</dbReference>
<feature type="domain" description="HTH cro/C1-type" evidence="1">
    <location>
        <begin position="7"/>
        <end position="62"/>
    </location>
</feature>
<name>A0A829WBT6_9FIRM</name>
<dbReference type="AlphaFoldDB" id="A0A829WBT6"/>
<accession>A0A829WBT6</accession>
<evidence type="ECO:0000313" key="3">
    <source>
        <dbReference type="EMBL" id="GEA39203.1"/>
    </source>
</evidence>
<comment type="caution">
    <text evidence="2">The sequence shown here is derived from an EMBL/GenBank/DDBJ whole genome shotgun (WGS) entry which is preliminary data.</text>
</comment>
<dbReference type="InterPro" id="IPR001387">
    <property type="entry name" value="Cro/C1-type_HTH"/>
</dbReference>